<feature type="chain" id="PRO_5042078456" evidence="1">
    <location>
        <begin position="23"/>
        <end position="87"/>
    </location>
</feature>
<accession>A0AAE9DZJ6</accession>
<reference evidence="2 3" key="1">
    <citation type="submission" date="2022-04" db="EMBL/GenBank/DDBJ databases">
        <title>Chromosome-level reference genomes for two strains of Caenorhabditis briggsae: an improved platform for comparative genomics.</title>
        <authorList>
            <person name="Stevens L."/>
            <person name="Andersen E."/>
        </authorList>
    </citation>
    <scope>NUCLEOTIDE SEQUENCE [LARGE SCALE GENOMIC DNA]</scope>
    <source>
        <strain evidence="2">VX34</strain>
        <tissue evidence="2">Whole-organism</tissue>
    </source>
</reference>
<feature type="signal peptide" evidence="1">
    <location>
        <begin position="1"/>
        <end position="22"/>
    </location>
</feature>
<dbReference type="AlphaFoldDB" id="A0AAE9DZJ6"/>
<dbReference type="EMBL" id="CP092620">
    <property type="protein sequence ID" value="UMM10234.1"/>
    <property type="molecule type" value="Genomic_DNA"/>
</dbReference>
<proteinExistence type="predicted"/>
<dbReference type="Proteomes" id="UP000829354">
    <property type="component" value="Chromosome I"/>
</dbReference>
<evidence type="ECO:0000313" key="2">
    <source>
        <dbReference type="EMBL" id="UMM10234.1"/>
    </source>
</evidence>
<keyword evidence="3" id="KW-1185">Reference proteome</keyword>
<protein>
    <submittedName>
        <fullName evidence="2">Uncharacterized protein</fullName>
    </submittedName>
</protein>
<organism evidence="2 3">
    <name type="scientific">Caenorhabditis briggsae</name>
    <dbReference type="NCBI Taxonomy" id="6238"/>
    <lineage>
        <taxon>Eukaryota</taxon>
        <taxon>Metazoa</taxon>
        <taxon>Ecdysozoa</taxon>
        <taxon>Nematoda</taxon>
        <taxon>Chromadorea</taxon>
        <taxon>Rhabditida</taxon>
        <taxon>Rhabditina</taxon>
        <taxon>Rhabditomorpha</taxon>
        <taxon>Rhabditoidea</taxon>
        <taxon>Rhabditidae</taxon>
        <taxon>Peloderinae</taxon>
        <taxon>Caenorhabditis</taxon>
    </lineage>
</organism>
<evidence type="ECO:0000313" key="3">
    <source>
        <dbReference type="Proteomes" id="UP000829354"/>
    </source>
</evidence>
<sequence length="87" mass="10319">MEQSTKCSSTLRALIWIGIVRCLVEMDQVAIRRQIRRQLDQVRFENEEYGTDQEQRAIFESLVPFHNVAYNVAIQTVPISRRFFEDK</sequence>
<name>A0AAE9DZJ6_CAEBR</name>
<keyword evidence="1" id="KW-0732">Signal</keyword>
<evidence type="ECO:0000256" key="1">
    <source>
        <dbReference type="SAM" id="SignalP"/>
    </source>
</evidence>
<gene>
    <name evidence="2" type="ORF">L5515_000105</name>
</gene>